<dbReference type="STRING" id="109376.A0A0D3CPU9"/>
<evidence type="ECO:0000313" key="3">
    <source>
        <dbReference type="EnsemblPlants" id="Bo6g022530.1"/>
    </source>
</evidence>
<accession>A0A0D3CPU9</accession>
<dbReference type="Proteomes" id="UP000032141">
    <property type="component" value="Chromosome C6"/>
</dbReference>
<dbReference type="Pfam" id="PF10536">
    <property type="entry name" value="PMD"/>
    <property type="match status" value="1"/>
</dbReference>
<dbReference type="PANTHER" id="PTHR46033">
    <property type="entry name" value="PROTEIN MAIN-LIKE 2"/>
    <property type="match status" value="1"/>
</dbReference>
<dbReference type="GeneID" id="106298741"/>
<feature type="region of interest" description="Disordered" evidence="1">
    <location>
        <begin position="511"/>
        <end position="578"/>
    </location>
</feature>
<dbReference type="GO" id="GO:0010073">
    <property type="term" value="P:meristem maintenance"/>
    <property type="evidence" value="ECO:0007669"/>
    <property type="project" value="InterPro"/>
</dbReference>
<dbReference type="RefSeq" id="XP_013590342.1">
    <property type="nucleotide sequence ID" value="XM_013734888.1"/>
</dbReference>
<dbReference type="eggNOG" id="ENOG502QSZV">
    <property type="taxonomic scope" value="Eukaryota"/>
</dbReference>
<organism evidence="3 4">
    <name type="scientific">Brassica oleracea var. oleracea</name>
    <dbReference type="NCBI Taxonomy" id="109376"/>
    <lineage>
        <taxon>Eukaryota</taxon>
        <taxon>Viridiplantae</taxon>
        <taxon>Streptophyta</taxon>
        <taxon>Embryophyta</taxon>
        <taxon>Tracheophyta</taxon>
        <taxon>Spermatophyta</taxon>
        <taxon>Magnoliopsida</taxon>
        <taxon>eudicotyledons</taxon>
        <taxon>Gunneridae</taxon>
        <taxon>Pentapetalae</taxon>
        <taxon>rosids</taxon>
        <taxon>malvids</taxon>
        <taxon>Brassicales</taxon>
        <taxon>Brassicaceae</taxon>
        <taxon>Brassiceae</taxon>
        <taxon>Brassica</taxon>
    </lineage>
</organism>
<dbReference type="AlphaFoldDB" id="A0A0D3CPU9"/>
<reference evidence="3" key="2">
    <citation type="submission" date="2015-03" db="UniProtKB">
        <authorList>
            <consortium name="EnsemblPlants"/>
        </authorList>
    </citation>
    <scope>IDENTIFICATION</scope>
</reference>
<dbReference type="HOGENOM" id="CLU_007698_2_0_1"/>
<dbReference type="OMA" id="NIVAMQF"/>
<dbReference type="Gramene" id="Bo6g022530.1">
    <property type="protein sequence ID" value="Bo6g022530.1"/>
    <property type="gene ID" value="Bo6g022530"/>
</dbReference>
<feature type="compositionally biased region" description="Acidic residues" evidence="1">
    <location>
        <begin position="519"/>
        <end position="533"/>
    </location>
</feature>
<dbReference type="OrthoDB" id="1572276at2759"/>
<dbReference type="EnsemblPlants" id="Bo6g022530.1">
    <property type="protein sequence ID" value="Bo6g022530.1"/>
    <property type="gene ID" value="Bo6g022530"/>
</dbReference>
<dbReference type="KEGG" id="boe:106298741"/>
<name>A0A0D3CPU9_BRAOL</name>
<sequence>MATPSSSHSITEEREEVMVSEKGHTFIKTHFLKPIATSSVAVAELPRQLLSVSSSPSELLKRLSSGKSLSGFWVAERRFVSWVGKMEALHEPTWRKAGIFEAIKASTYNITKNPSLLLSVSQKWSPETNSFVFPWGEATITLEDVMVLLGLSVLGSPVSDSVHSSEMKDAVEKLEKAWQEKKAGHDFVREEPWTSRFFGRGDLEHEAFLVLWLSLYVFPARSHRSISKRVVPIAVRLARGERIALAPAVLAGVYRDLGQISGFGRGGDCDGKLNLKSLLKLVQVWTWERFKNVRPKPRDIPKGEPRIAQWDSLQQRHKNVRLTFDDFEWRPYTKTLRNWDPLRVYVEEAKWVTVDKSLGDEFASFARCVRVAQLVGDGFVESYYPNIVAMQFGLAQDLPGLVTRHGDLTEKEAWDDYNKSLDGLKLYMPSRLASGSVTVRYRDWWVKSVSEMQKETTDDDDVGVSPKVLPLSQVVQNLEEGFPATCTRSSMRRLANKDKIDELVNSLVSSSWKKKGAQEDDEESYMDEEEEDNMTIAQIRSRRKYSDADKAGGDVSEPLGKRRRKFQVMDSDDDSGPCQKLASVKIEAKNEEYDETASNIQQMTKQVCDNEVNETGDTPGKRSTIADEAKKAECWLHEESEKRRCNEKRREDILEKLKLRNLSIREKELKLEARIMEVEKTLRKIRESNTSGNKIKFEASA</sequence>
<evidence type="ECO:0000259" key="2">
    <source>
        <dbReference type="Pfam" id="PF10536"/>
    </source>
</evidence>
<evidence type="ECO:0000313" key="4">
    <source>
        <dbReference type="Proteomes" id="UP000032141"/>
    </source>
</evidence>
<keyword evidence="4" id="KW-1185">Reference proteome</keyword>
<dbReference type="PANTHER" id="PTHR46033:SF67">
    <property type="entry name" value="AMINOTRANSFERASE-LIKE, PLANT MOBILE DOMAIN FAMILY PROTEIN"/>
    <property type="match status" value="1"/>
</dbReference>
<feature type="domain" description="Aminotransferase-like plant mobile" evidence="2">
    <location>
        <begin position="98"/>
        <end position="445"/>
    </location>
</feature>
<dbReference type="InterPro" id="IPR044824">
    <property type="entry name" value="MAIN-like"/>
</dbReference>
<reference evidence="3 4" key="1">
    <citation type="journal article" date="2014" name="Genome Biol.">
        <title>Transcriptome and methylome profiling reveals relics of genome dominance in the mesopolyploid Brassica oleracea.</title>
        <authorList>
            <person name="Parkin I.A."/>
            <person name="Koh C."/>
            <person name="Tang H."/>
            <person name="Robinson S.J."/>
            <person name="Kagale S."/>
            <person name="Clarke W.E."/>
            <person name="Town C.D."/>
            <person name="Nixon J."/>
            <person name="Krishnakumar V."/>
            <person name="Bidwell S.L."/>
            <person name="Denoeud F."/>
            <person name="Belcram H."/>
            <person name="Links M.G."/>
            <person name="Just J."/>
            <person name="Clarke C."/>
            <person name="Bender T."/>
            <person name="Huebert T."/>
            <person name="Mason A.S."/>
            <person name="Pires J.C."/>
            <person name="Barker G."/>
            <person name="Moore J."/>
            <person name="Walley P.G."/>
            <person name="Manoli S."/>
            <person name="Batley J."/>
            <person name="Edwards D."/>
            <person name="Nelson M.N."/>
            <person name="Wang X."/>
            <person name="Paterson A.H."/>
            <person name="King G."/>
            <person name="Bancroft I."/>
            <person name="Chalhoub B."/>
            <person name="Sharpe A.G."/>
        </authorList>
    </citation>
    <scope>NUCLEOTIDE SEQUENCE</scope>
    <source>
        <strain evidence="3 4">cv. TO1000</strain>
    </source>
</reference>
<evidence type="ECO:0000256" key="1">
    <source>
        <dbReference type="SAM" id="MobiDB-lite"/>
    </source>
</evidence>
<proteinExistence type="predicted"/>
<protein>
    <recommendedName>
        <fullName evidence="2">Aminotransferase-like plant mobile domain-containing protein</fullName>
    </recommendedName>
</protein>
<dbReference type="InterPro" id="IPR019557">
    <property type="entry name" value="AminoTfrase-like_pln_mobile"/>
</dbReference>